<dbReference type="OrthoDB" id="4468184at2"/>
<dbReference type="AlphaFoldDB" id="C1ASG4"/>
<evidence type="ECO:0000313" key="3">
    <source>
        <dbReference type="Proteomes" id="UP000002212"/>
    </source>
</evidence>
<organism evidence="2 3">
    <name type="scientific">Rhodococcus opacus (strain B4)</name>
    <dbReference type="NCBI Taxonomy" id="632772"/>
    <lineage>
        <taxon>Bacteria</taxon>
        <taxon>Bacillati</taxon>
        <taxon>Actinomycetota</taxon>
        <taxon>Actinomycetes</taxon>
        <taxon>Mycobacteriales</taxon>
        <taxon>Nocardiaceae</taxon>
        <taxon>Rhodococcus</taxon>
    </lineage>
</organism>
<dbReference type="PATRIC" id="fig|632772.20.peg.196"/>
<evidence type="ECO:0000313" key="2">
    <source>
        <dbReference type="EMBL" id="BAH48413.1"/>
    </source>
</evidence>
<feature type="region of interest" description="Disordered" evidence="1">
    <location>
        <begin position="61"/>
        <end position="102"/>
    </location>
</feature>
<dbReference type="RefSeq" id="WP_012687422.1">
    <property type="nucleotide sequence ID" value="NC_012522.1"/>
</dbReference>
<dbReference type="Proteomes" id="UP000002212">
    <property type="component" value="Chromosome"/>
</dbReference>
<dbReference type="KEGG" id="rop:ROP_01660"/>
<dbReference type="STRING" id="632772.ROP_01660"/>
<protein>
    <submittedName>
        <fullName evidence="2">Uncharacterized protein</fullName>
    </submittedName>
</protein>
<accession>C1ASG4</accession>
<feature type="compositionally biased region" description="Pro residues" evidence="1">
    <location>
        <begin position="68"/>
        <end position="84"/>
    </location>
</feature>
<evidence type="ECO:0000256" key="1">
    <source>
        <dbReference type="SAM" id="MobiDB-lite"/>
    </source>
</evidence>
<dbReference type="HOGENOM" id="CLU_2275296_0_0_11"/>
<name>C1ASG4_RHOOB</name>
<reference evidence="2 3" key="1">
    <citation type="submission" date="2009-03" db="EMBL/GenBank/DDBJ databases">
        <title>Comparison of the complete genome sequences of Rhodococcus erythropolis PR4 and Rhodococcus opacus B4.</title>
        <authorList>
            <person name="Takarada H."/>
            <person name="Sekine M."/>
            <person name="Hosoyama A."/>
            <person name="Yamada R."/>
            <person name="Fujisawa T."/>
            <person name="Omata S."/>
            <person name="Shimizu A."/>
            <person name="Tsukatani N."/>
            <person name="Tanikawa S."/>
            <person name="Fujita N."/>
            <person name="Harayama S."/>
        </authorList>
    </citation>
    <scope>NUCLEOTIDE SEQUENCE [LARGE SCALE GENOMIC DNA]</scope>
    <source>
        <strain evidence="2 3">B4</strain>
    </source>
</reference>
<proteinExistence type="predicted"/>
<gene>
    <name evidence="2" type="ordered locus">ROP_01660</name>
</gene>
<sequence>MTSTNPVAEVNATDTRERTERETMWPWHELDYALLVADSDRILADALTPQAVVLLHRVATAPAGRARPSPPTPVGWTALPPPLPEIRATQRSPPRPEKPGKV</sequence>
<feature type="region of interest" description="Disordered" evidence="1">
    <location>
        <begin position="1"/>
        <end position="21"/>
    </location>
</feature>
<dbReference type="EMBL" id="AP011115">
    <property type="protein sequence ID" value="BAH48413.1"/>
    <property type="molecule type" value="Genomic_DNA"/>
</dbReference>